<dbReference type="SUPFAM" id="SSF74982">
    <property type="entry name" value="Small protein B (SmpB)"/>
    <property type="match status" value="1"/>
</dbReference>
<proteinExistence type="inferred from homology"/>
<gene>
    <name evidence="3 4" type="primary">smpB</name>
    <name evidence="4" type="ORF">IAD23_06105</name>
</gene>
<sequence>MPTNLRFCARSKAEISSERGVIRLDKNKITVVAQNKKAYHDYFVLETVEAGLELFGTEIKSVRESRVNLKDSWCSFDGGEMYARGVHISPYEKGNLFNRDPMRPKRLLLHKREIRHLFDETRQMGYTAVPLRMYIRGSYAKLEIGLCKGKKNYDKRADIAAKDARRSIERAIKERFHS</sequence>
<organism evidence="4 5">
    <name type="scientific">Candidatus Scybalenecus merdavium</name>
    <dbReference type="NCBI Taxonomy" id="2840939"/>
    <lineage>
        <taxon>Bacteria</taxon>
        <taxon>Bacillati</taxon>
        <taxon>Bacillota</taxon>
        <taxon>Clostridia</taxon>
        <taxon>Eubacteriales</taxon>
        <taxon>Oscillospiraceae</taxon>
        <taxon>Oscillospiraceae incertae sedis</taxon>
        <taxon>Candidatus Scybalenecus</taxon>
    </lineage>
</organism>
<dbReference type="Pfam" id="PF01668">
    <property type="entry name" value="SmpB"/>
    <property type="match status" value="1"/>
</dbReference>
<evidence type="ECO:0000313" key="5">
    <source>
        <dbReference type="Proteomes" id="UP000824125"/>
    </source>
</evidence>
<dbReference type="PANTHER" id="PTHR30308:SF2">
    <property type="entry name" value="SSRA-BINDING PROTEIN"/>
    <property type="match status" value="1"/>
</dbReference>
<dbReference type="GO" id="GO:0003723">
    <property type="term" value="F:RNA binding"/>
    <property type="evidence" value="ECO:0007669"/>
    <property type="project" value="UniProtKB-UniRule"/>
</dbReference>
<dbReference type="GO" id="GO:0005829">
    <property type="term" value="C:cytosol"/>
    <property type="evidence" value="ECO:0007669"/>
    <property type="project" value="TreeGrafter"/>
</dbReference>
<keyword evidence="2 3" id="KW-0694">RNA-binding</keyword>
<evidence type="ECO:0000256" key="2">
    <source>
        <dbReference type="ARBA" id="ARBA00022884"/>
    </source>
</evidence>
<evidence type="ECO:0000256" key="3">
    <source>
        <dbReference type="HAMAP-Rule" id="MF_00023"/>
    </source>
</evidence>
<evidence type="ECO:0000313" key="4">
    <source>
        <dbReference type="EMBL" id="HIU69515.1"/>
    </source>
</evidence>
<dbReference type="InterPro" id="IPR000037">
    <property type="entry name" value="SsrA-bd_prot"/>
</dbReference>
<reference evidence="4" key="1">
    <citation type="submission" date="2020-10" db="EMBL/GenBank/DDBJ databases">
        <authorList>
            <person name="Gilroy R."/>
        </authorList>
    </citation>
    <scope>NUCLEOTIDE SEQUENCE</scope>
    <source>
        <strain evidence="4">CHK176-6737</strain>
    </source>
</reference>
<dbReference type="AlphaFoldDB" id="A0A9D1SPF1"/>
<dbReference type="Proteomes" id="UP000824125">
    <property type="component" value="Unassembled WGS sequence"/>
</dbReference>
<reference evidence="4" key="2">
    <citation type="journal article" date="2021" name="PeerJ">
        <title>Extensive microbial diversity within the chicken gut microbiome revealed by metagenomics and culture.</title>
        <authorList>
            <person name="Gilroy R."/>
            <person name="Ravi A."/>
            <person name="Getino M."/>
            <person name="Pursley I."/>
            <person name="Horton D.L."/>
            <person name="Alikhan N.F."/>
            <person name="Baker D."/>
            <person name="Gharbi K."/>
            <person name="Hall N."/>
            <person name="Watson M."/>
            <person name="Adriaenssens E.M."/>
            <person name="Foster-Nyarko E."/>
            <person name="Jarju S."/>
            <person name="Secka A."/>
            <person name="Antonio M."/>
            <person name="Oren A."/>
            <person name="Chaudhuri R.R."/>
            <person name="La Ragione R."/>
            <person name="Hildebrand F."/>
            <person name="Pallen M.J."/>
        </authorList>
    </citation>
    <scope>NUCLEOTIDE SEQUENCE</scope>
    <source>
        <strain evidence="4">CHK176-6737</strain>
    </source>
</reference>
<dbReference type="CDD" id="cd09294">
    <property type="entry name" value="SmpB"/>
    <property type="match status" value="1"/>
</dbReference>
<dbReference type="PROSITE" id="PS01317">
    <property type="entry name" value="SSRP"/>
    <property type="match status" value="1"/>
</dbReference>
<dbReference type="InterPro" id="IPR023620">
    <property type="entry name" value="SmpB"/>
</dbReference>
<dbReference type="HAMAP" id="MF_00023">
    <property type="entry name" value="SmpB"/>
    <property type="match status" value="1"/>
</dbReference>
<dbReference type="InterPro" id="IPR020081">
    <property type="entry name" value="SsrA-bd_prot_CS"/>
</dbReference>
<comment type="similarity">
    <text evidence="3">Belongs to the SmpB family.</text>
</comment>
<comment type="subcellular location">
    <subcellularLocation>
        <location evidence="3">Cytoplasm</location>
    </subcellularLocation>
    <text evidence="3">The tmRNA-SmpB complex associates with stalled 70S ribosomes.</text>
</comment>
<dbReference type="PANTHER" id="PTHR30308">
    <property type="entry name" value="TMRNA-BINDING COMPONENT OF TRANS-TRANSLATION TAGGING COMPLEX"/>
    <property type="match status" value="1"/>
</dbReference>
<dbReference type="NCBIfam" id="TIGR00086">
    <property type="entry name" value="smpB"/>
    <property type="match status" value="1"/>
</dbReference>
<dbReference type="EMBL" id="DVNM01000033">
    <property type="protein sequence ID" value="HIU69515.1"/>
    <property type="molecule type" value="Genomic_DNA"/>
</dbReference>
<evidence type="ECO:0000256" key="1">
    <source>
        <dbReference type="ARBA" id="ARBA00022490"/>
    </source>
</evidence>
<dbReference type="GO" id="GO:0070930">
    <property type="term" value="P:trans-translation-dependent protein tagging"/>
    <property type="evidence" value="ECO:0007669"/>
    <property type="project" value="TreeGrafter"/>
</dbReference>
<keyword evidence="1 3" id="KW-0963">Cytoplasm</keyword>
<protein>
    <recommendedName>
        <fullName evidence="3">SsrA-binding protein</fullName>
    </recommendedName>
    <alternativeName>
        <fullName evidence="3">Small protein B</fullName>
    </alternativeName>
</protein>
<dbReference type="GO" id="GO:0070929">
    <property type="term" value="P:trans-translation"/>
    <property type="evidence" value="ECO:0007669"/>
    <property type="project" value="UniProtKB-UniRule"/>
</dbReference>
<comment type="function">
    <text evidence="3">Required for rescue of stalled ribosomes mediated by trans-translation. Binds to transfer-messenger RNA (tmRNA), required for stable association of tmRNA with ribosomes. tmRNA and SmpB together mimic tRNA shape, replacing the anticodon stem-loop with SmpB. tmRNA is encoded by the ssrA gene; the 2 termini fold to resemble tRNA(Ala) and it encodes a 'tag peptide', a short internal open reading frame. During trans-translation Ala-aminoacylated tmRNA acts like a tRNA, entering the A-site of stalled ribosomes, displacing the stalled mRNA. The ribosome then switches to translate the ORF on the tmRNA; the nascent peptide is terminated with the 'tag peptide' encoded by the tmRNA and targeted for degradation. The ribosome is freed to recommence translation, which seems to be the essential function of trans-translation.</text>
</comment>
<dbReference type="NCBIfam" id="NF003843">
    <property type="entry name" value="PRK05422.1"/>
    <property type="match status" value="1"/>
</dbReference>
<comment type="caution">
    <text evidence="4">The sequence shown here is derived from an EMBL/GenBank/DDBJ whole genome shotgun (WGS) entry which is preliminary data.</text>
</comment>
<accession>A0A9D1SPF1</accession>
<name>A0A9D1SPF1_9FIRM</name>
<dbReference type="Gene3D" id="2.40.280.10">
    <property type="match status" value="1"/>
</dbReference>